<organism evidence="3 4">
    <name type="scientific">Achromobacter aloeverae</name>
    <dbReference type="NCBI Taxonomy" id="1750518"/>
    <lineage>
        <taxon>Bacteria</taxon>
        <taxon>Pseudomonadati</taxon>
        <taxon>Pseudomonadota</taxon>
        <taxon>Betaproteobacteria</taxon>
        <taxon>Burkholderiales</taxon>
        <taxon>Alcaligenaceae</taxon>
        <taxon>Achromobacter</taxon>
    </lineage>
</organism>
<proteinExistence type="predicted"/>
<gene>
    <name evidence="3" type="ORF">C7R54_01910</name>
</gene>
<dbReference type="AlphaFoldDB" id="A0A4Q1HQ73"/>
<dbReference type="EMBL" id="PYAL01000001">
    <property type="protein sequence ID" value="RXN92536.1"/>
    <property type="molecule type" value="Genomic_DNA"/>
</dbReference>
<sequence length="473" mass="48460">MSIGPTALSSLLVQRLDAVLGTQLAQQGKDTTRQDAVNPPGTAVDIGAEGDGAVSQQGPQSKAIQEIVDRAALNAATRARFLSADITGSAPTILGQTARTILTLLAQYPDTAPALAGKTPLWAEGETAPDAPADEQPDGDVATRGQAAAAGTPAAAAGARGAAAALMGQAGAADAQDEAAAARAGMAAQAADGAEGADVADGTERAQTAAPSRARLADAALATMASQAPNLPSAGPQPAQLAQALRQALQQSGLFYESHLADMAYGQRDPADLAREPQARLNPDAMPRINPAGENRSLLADNLRFGLPTTASPMTLQADGQPTHGTAITWSGSQPGTPPTTPPGIHPDAALLVRQQLEVFANQTLAWEGTAWQGAPMWWEIRREQDDAMPGANPVEAGQSWATRLVLNLPRLGTVEVRMNLAGKQLVMNIVAPDSDGEIAQAGAALRQRMQAAGLTLSDLTVAAHAPALEELL</sequence>
<dbReference type="Gene3D" id="3.30.750.140">
    <property type="match status" value="1"/>
</dbReference>
<evidence type="ECO:0000313" key="4">
    <source>
        <dbReference type="Proteomes" id="UP000290849"/>
    </source>
</evidence>
<dbReference type="InterPro" id="IPR038610">
    <property type="entry name" value="FliK-like_C_sf"/>
</dbReference>
<dbReference type="OrthoDB" id="5296742at2"/>
<feature type="region of interest" description="Disordered" evidence="1">
    <location>
        <begin position="124"/>
        <end position="148"/>
    </location>
</feature>
<dbReference type="Pfam" id="PF02120">
    <property type="entry name" value="Flg_hook"/>
    <property type="match status" value="1"/>
</dbReference>
<feature type="compositionally biased region" description="Low complexity" evidence="1">
    <location>
        <begin position="139"/>
        <end position="148"/>
    </location>
</feature>
<feature type="region of interest" description="Disordered" evidence="1">
    <location>
        <begin position="195"/>
        <end position="214"/>
    </location>
</feature>
<dbReference type="RefSeq" id="WP_129148501.1">
    <property type="nucleotide sequence ID" value="NZ_JBHSDO010000006.1"/>
</dbReference>
<reference evidence="3 4" key="1">
    <citation type="journal article" date="2017" name="Int. J. Syst. Evol. Microbiol.">
        <title>Achromobacter aloeverae sp. nov., isolated from the root of Aloe vera (L.) Burm.f.</title>
        <authorList>
            <person name="Kuncharoen N."/>
            <person name="Muramatsu Y."/>
            <person name="Shibata C."/>
            <person name="Kamakura Y."/>
            <person name="Nakagawa Y."/>
            <person name="Tanasupawat S."/>
        </authorList>
    </citation>
    <scope>NUCLEOTIDE SEQUENCE [LARGE SCALE GENOMIC DNA]</scope>
    <source>
        <strain evidence="3 4">AVA-1</strain>
    </source>
</reference>
<keyword evidence="4" id="KW-1185">Reference proteome</keyword>
<keyword evidence="3" id="KW-0969">Cilium</keyword>
<evidence type="ECO:0000313" key="3">
    <source>
        <dbReference type="EMBL" id="RXN92536.1"/>
    </source>
</evidence>
<protein>
    <submittedName>
        <fullName evidence="3">Flagellar hook-length control protein FliK</fullName>
    </submittedName>
</protein>
<dbReference type="Proteomes" id="UP000290849">
    <property type="component" value="Unassembled WGS sequence"/>
</dbReference>
<evidence type="ECO:0000256" key="1">
    <source>
        <dbReference type="SAM" id="MobiDB-lite"/>
    </source>
</evidence>
<dbReference type="InterPro" id="IPR021136">
    <property type="entry name" value="Flagellar_hook_control-like_C"/>
</dbReference>
<feature type="domain" description="Flagellar hook-length control protein-like C-terminal" evidence="2">
    <location>
        <begin position="397"/>
        <end position="465"/>
    </location>
</feature>
<accession>A0A4Q1HQ73</accession>
<evidence type="ECO:0000259" key="2">
    <source>
        <dbReference type="Pfam" id="PF02120"/>
    </source>
</evidence>
<name>A0A4Q1HQ73_9BURK</name>
<keyword evidence="3" id="KW-0966">Cell projection</keyword>
<keyword evidence="3" id="KW-0282">Flagellum</keyword>
<comment type="caution">
    <text evidence="3">The sequence shown here is derived from an EMBL/GenBank/DDBJ whole genome shotgun (WGS) entry which is preliminary data.</text>
</comment>